<feature type="coiled-coil region" evidence="7">
    <location>
        <begin position="273"/>
        <end position="375"/>
    </location>
</feature>
<feature type="domain" description="OB-fold nucleic acid binding" evidence="9">
    <location>
        <begin position="7"/>
        <end position="101"/>
    </location>
</feature>
<dbReference type="InterPro" id="IPR025824">
    <property type="entry name" value="OB-fold_nuc-bd_dom"/>
</dbReference>
<dbReference type="NCBIfam" id="TIGR00237">
    <property type="entry name" value="xseA"/>
    <property type="match status" value="1"/>
</dbReference>
<accession>A0ABU9VMI3</accession>
<evidence type="ECO:0000256" key="3">
    <source>
        <dbReference type="ARBA" id="ARBA00022801"/>
    </source>
</evidence>
<evidence type="ECO:0000313" key="11">
    <source>
        <dbReference type="Proteomes" id="UP001418796"/>
    </source>
</evidence>
<evidence type="ECO:0000259" key="9">
    <source>
        <dbReference type="Pfam" id="PF13742"/>
    </source>
</evidence>
<dbReference type="HAMAP" id="MF_00378">
    <property type="entry name" value="Exonuc_7_L"/>
    <property type="match status" value="1"/>
</dbReference>
<evidence type="ECO:0000256" key="6">
    <source>
        <dbReference type="RuleBase" id="RU004355"/>
    </source>
</evidence>
<comment type="catalytic activity">
    <reaction evidence="5 6">
        <text>Exonucleolytic cleavage in either 5'- to 3'- or 3'- to 5'-direction to yield nucleoside 5'-phosphates.</text>
        <dbReference type="EC" id="3.1.11.6"/>
    </reaction>
</comment>
<dbReference type="Proteomes" id="UP001418796">
    <property type="component" value="Unassembled WGS sequence"/>
</dbReference>
<dbReference type="PANTHER" id="PTHR30008">
    <property type="entry name" value="EXODEOXYRIBONUCLEASE 7 LARGE SUBUNIT"/>
    <property type="match status" value="1"/>
</dbReference>
<organism evidence="10 11">
    <name type="scientific">Alkalicoccobacillus gibsonii</name>
    <dbReference type="NCBI Taxonomy" id="79881"/>
    <lineage>
        <taxon>Bacteria</taxon>
        <taxon>Bacillati</taxon>
        <taxon>Bacillota</taxon>
        <taxon>Bacilli</taxon>
        <taxon>Bacillales</taxon>
        <taxon>Bacillaceae</taxon>
        <taxon>Alkalicoccobacillus</taxon>
    </lineage>
</organism>
<keyword evidence="1 5" id="KW-0963">Cytoplasm</keyword>
<protein>
    <recommendedName>
        <fullName evidence="5">Exodeoxyribonuclease 7 large subunit</fullName>
        <ecNumber evidence="5">3.1.11.6</ecNumber>
    </recommendedName>
    <alternativeName>
        <fullName evidence="5">Exodeoxyribonuclease VII large subunit</fullName>
        <shortName evidence="5">Exonuclease VII large subunit</shortName>
    </alternativeName>
</protein>
<name>A0ABU9VMI3_9BACI</name>
<evidence type="ECO:0000256" key="2">
    <source>
        <dbReference type="ARBA" id="ARBA00022722"/>
    </source>
</evidence>
<comment type="function">
    <text evidence="5">Bidirectionally degrades single-stranded DNA into large acid-insoluble oligonucleotides, which are then degraded further into small acid-soluble oligonucleotides.</text>
</comment>
<dbReference type="InterPro" id="IPR003753">
    <property type="entry name" value="Exonuc_VII_L"/>
</dbReference>
<keyword evidence="2 5" id="KW-0540">Nuclease</keyword>
<dbReference type="Pfam" id="PF02601">
    <property type="entry name" value="Exonuc_VII_L"/>
    <property type="match status" value="1"/>
</dbReference>
<dbReference type="RefSeq" id="WP_343130853.1">
    <property type="nucleotide sequence ID" value="NZ_JBCITK010000001.1"/>
</dbReference>
<dbReference type="PANTHER" id="PTHR30008:SF0">
    <property type="entry name" value="EXODEOXYRIBONUCLEASE 7 LARGE SUBUNIT"/>
    <property type="match status" value="1"/>
</dbReference>
<comment type="similarity">
    <text evidence="5 6">Belongs to the XseA family.</text>
</comment>
<keyword evidence="7" id="KW-0175">Coiled coil</keyword>
<keyword evidence="3 5" id="KW-0378">Hydrolase</keyword>
<evidence type="ECO:0000313" key="10">
    <source>
        <dbReference type="EMBL" id="MEN0644081.1"/>
    </source>
</evidence>
<gene>
    <name evidence="5 10" type="primary">xseA</name>
    <name evidence="10" type="ORF">MKY91_13050</name>
</gene>
<comment type="subcellular location">
    <subcellularLocation>
        <location evidence="5 6">Cytoplasm</location>
    </subcellularLocation>
</comment>
<keyword evidence="4 5" id="KW-0269">Exonuclease</keyword>
<keyword evidence="11" id="KW-1185">Reference proteome</keyword>
<comment type="caution">
    <text evidence="10">The sequence shown here is derived from an EMBL/GenBank/DDBJ whole genome shotgun (WGS) entry which is preliminary data.</text>
</comment>
<sequence>MSESIVSVSELTRYIKGLLETDKLLPDVWIRGELSNFKQHSRGHMYFSVKDENSRIQAVMFAGHNRYLAFKPENGMKVLIRGEVNVYEPYGQYQLYAKEMQPDGIGNLYLAYEKLKETLEEEGLFSDERKKPIPIYPKRIAVVTSPTGAAVRDILTTLKRRYPIAQITLLPALVQGDQAPASIVRAIMQADAAGVFDVLIAGRGGGSIEELWAFNDEQVVRTIADANVPIISAVGHETDFTISDFVSDLRAPTPTAAAELAVPNRLDLLHRTLTQKQRLLVSMRERVKQERRQLDRLQKSYAFKYPAQLIRQKEQELDTRMDQLKRSMNRLVEKKKGQQEQLAKSVLLAHPKERIKQMQEKLARHELSLKRETKQIVAKKQQRFQNSLQQLQLLSPLQVMSRGYSLAYQQITGELIKSVEQAEPDEVLELQVTDGTYFCQITGKEKKIPRSESHGE</sequence>
<dbReference type="Pfam" id="PF13742">
    <property type="entry name" value="tRNA_anti_2"/>
    <property type="match status" value="1"/>
</dbReference>
<dbReference type="CDD" id="cd04489">
    <property type="entry name" value="ExoVII_LU_OBF"/>
    <property type="match status" value="1"/>
</dbReference>
<evidence type="ECO:0000256" key="5">
    <source>
        <dbReference type="HAMAP-Rule" id="MF_00378"/>
    </source>
</evidence>
<dbReference type="EMBL" id="JBCITK010000001">
    <property type="protein sequence ID" value="MEN0644081.1"/>
    <property type="molecule type" value="Genomic_DNA"/>
</dbReference>
<evidence type="ECO:0000259" key="8">
    <source>
        <dbReference type="Pfam" id="PF02601"/>
    </source>
</evidence>
<comment type="subunit">
    <text evidence="5">Heterooligomer composed of large and small subunits.</text>
</comment>
<evidence type="ECO:0000256" key="7">
    <source>
        <dbReference type="SAM" id="Coils"/>
    </source>
</evidence>
<evidence type="ECO:0000256" key="1">
    <source>
        <dbReference type="ARBA" id="ARBA00022490"/>
    </source>
</evidence>
<proteinExistence type="inferred from homology"/>
<dbReference type="InterPro" id="IPR020579">
    <property type="entry name" value="Exonuc_VII_lsu_C"/>
</dbReference>
<dbReference type="GO" id="GO:0008855">
    <property type="term" value="F:exodeoxyribonuclease VII activity"/>
    <property type="evidence" value="ECO:0007669"/>
    <property type="project" value="UniProtKB-EC"/>
</dbReference>
<reference evidence="10 11" key="1">
    <citation type="submission" date="2024-03" db="EMBL/GenBank/DDBJ databases">
        <title>Bacilli Hybrid Assemblies.</title>
        <authorList>
            <person name="Kovac J."/>
        </authorList>
    </citation>
    <scope>NUCLEOTIDE SEQUENCE [LARGE SCALE GENOMIC DNA]</scope>
    <source>
        <strain evidence="10 11">FSL R7-0666</strain>
    </source>
</reference>
<evidence type="ECO:0000256" key="4">
    <source>
        <dbReference type="ARBA" id="ARBA00022839"/>
    </source>
</evidence>
<dbReference type="EC" id="3.1.11.6" evidence="5"/>
<feature type="domain" description="Exonuclease VII large subunit C-terminal" evidence="8">
    <location>
        <begin position="124"/>
        <end position="437"/>
    </location>
</feature>